<dbReference type="EMBL" id="LAZR01034473">
    <property type="protein sequence ID" value="KKL45212.1"/>
    <property type="molecule type" value="Genomic_DNA"/>
</dbReference>
<proteinExistence type="predicted"/>
<gene>
    <name evidence="1" type="ORF">LCGC14_2357900</name>
</gene>
<comment type="caution">
    <text evidence="1">The sequence shown here is derived from an EMBL/GenBank/DDBJ whole genome shotgun (WGS) entry which is preliminary data.</text>
</comment>
<organism evidence="1">
    <name type="scientific">marine sediment metagenome</name>
    <dbReference type="NCBI Taxonomy" id="412755"/>
    <lineage>
        <taxon>unclassified sequences</taxon>
        <taxon>metagenomes</taxon>
        <taxon>ecological metagenomes</taxon>
    </lineage>
</organism>
<accession>A0A0F9F2B0</accession>
<protein>
    <submittedName>
        <fullName evidence="1">Uncharacterized protein</fullName>
    </submittedName>
</protein>
<name>A0A0F9F2B0_9ZZZZ</name>
<reference evidence="1" key="1">
    <citation type="journal article" date="2015" name="Nature">
        <title>Complex archaea that bridge the gap between prokaryotes and eukaryotes.</title>
        <authorList>
            <person name="Spang A."/>
            <person name="Saw J.H."/>
            <person name="Jorgensen S.L."/>
            <person name="Zaremba-Niedzwiedzka K."/>
            <person name="Martijn J."/>
            <person name="Lind A.E."/>
            <person name="van Eijk R."/>
            <person name="Schleper C."/>
            <person name="Guy L."/>
            <person name="Ettema T.J."/>
        </authorList>
    </citation>
    <scope>NUCLEOTIDE SEQUENCE</scope>
</reference>
<dbReference type="AlphaFoldDB" id="A0A0F9F2B0"/>
<sequence length="77" mass="8984">MTEKLKTRKMLFSKQAVIDYIDQDLGEAAVRSLVKKGLPVRIEGNRWFAYVDNLEAWMQSWTMVSYAGKELPEDEEE</sequence>
<evidence type="ECO:0000313" key="1">
    <source>
        <dbReference type="EMBL" id="KKL45212.1"/>
    </source>
</evidence>